<gene>
    <name evidence="1" type="ORF">GCM10007857_47390</name>
</gene>
<comment type="caution">
    <text evidence="1">The sequence shown here is derived from an EMBL/GenBank/DDBJ whole genome shotgun (WGS) entry which is preliminary data.</text>
</comment>
<protein>
    <submittedName>
        <fullName evidence="1">Uncharacterized protein</fullName>
    </submittedName>
</protein>
<sequence length="92" mass="9491">MIIRFGGAVGIGGTSEMANVTQAFQPSGRFSAVAQLLATFVAGHHPRRVGAGTFYFVNLGLEVVGGVGAAGERLNVSQRFQPAGRFALANSP</sequence>
<name>A0ABQ6B0S5_9BRAD</name>
<reference evidence="2" key="1">
    <citation type="journal article" date="2019" name="Int. J. Syst. Evol. Microbiol.">
        <title>The Global Catalogue of Microorganisms (GCM) 10K type strain sequencing project: providing services to taxonomists for standard genome sequencing and annotation.</title>
        <authorList>
            <consortium name="The Broad Institute Genomics Platform"/>
            <consortium name="The Broad Institute Genome Sequencing Center for Infectious Disease"/>
            <person name="Wu L."/>
            <person name="Ma J."/>
        </authorList>
    </citation>
    <scope>NUCLEOTIDE SEQUENCE [LARGE SCALE GENOMIC DNA]</scope>
    <source>
        <strain evidence="2">NBRC 102520</strain>
    </source>
</reference>
<keyword evidence="2" id="KW-1185">Reference proteome</keyword>
<evidence type="ECO:0000313" key="1">
    <source>
        <dbReference type="EMBL" id="GLR88027.1"/>
    </source>
</evidence>
<proteinExistence type="predicted"/>
<evidence type="ECO:0000313" key="2">
    <source>
        <dbReference type="Proteomes" id="UP001156905"/>
    </source>
</evidence>
<dbReference type="Proteomes" id="UP001156905">
    <property type="component" value="Unassembled WGS sequence"/>
</dbReference>
<accession>A0ABQ6B0S5</accession>
<dbReference type="EMBL" id="BSOW01000017">
    <property type="protein sequence ID" value="GLR88027.1"/>
    <property type="molecule type" value="Genomic_DNA"/>
</dbReference>
<organism evidence="1 2">
    <name type="scientific">Bradyrhizobium iriomotense</name>
    <dbReference type="NCBI Taxonomy" id="441950"/>
    <lineage>
        <taxon>Bacteria</taxon>
        <taxon>Pseudomonadati</taxon>
        <taxon>Pseudomonadota</taxon>
        <taxon>Alphaproteobacteria</taxon>
        <taxon>Hyphomicrobiales</taxon>
        <taxon>Nitrobacteraceae</taxon>
        <taxon>Bradyrhizobium</taxon>
    </lineage>
</organism>